<comment type="similarity">
    <text evidence="2 7 8">In the C-terminal section; belongs to the purine/pyrimidine phosphoribosyltransferase family.</text>
</comment>
<dbReference type="EC" id="2.4.2.14" evidence="7"/>
<dbReference type="RefSeq" id="WP_012869508.1">
    <property type="nucleotide sequence ID" value="NC_013522.1"/>
</dbReference>
<sequence>MCGVFGAFSRDGRPVLEDIYLGLFALQHRGQESAGLSWIEGGVARSIKGMGLVHNAISQGMVSSIPARAAIGHVRYSTCGDSILQNAQPLTINYAKGPVAIAHNGNLTNSGGIMRYLEDRGAIFQSTSDTEVILHLMAHQSHKMPLDALMDALRRIRGAFSLVVLLEDRLIAARDPWGFRPLIMGERDGVVYFSSESCALDMVGARPVRDVEPGEVIVVDRSSVSSLRIPVKPRRGFLCSFEFVYFARPDSVIDGISVYDARKNLGRRLAKRCPVKADLVAGMPDSGTVAALGYAEEARCPFEMAIVRNRYVGRTFIQPTQRVREAGVKVKLNPNPSVLSGKEVVVIDDSIVRGTTASRVVNLMRSAGASKVHLRIASPPVRFPCYYGIDTPSSEELAAARFDLDQLTEEVGADSLAYITQEDLLNAIGAPEGRLCTACFSGEYMEDDANGIDL</sequence>
<gene>
    <name evidence="7" type="primary">purF</name>
    <name evidence="13" type="ordered locus">Taci_0760</name>
</gene>
<dbReference type="HOGENOM" id="CLU_022389_3_1_0"/>
<evidence type="ECO:0000256" key="10">
    <source>
        <dbReference type="PIRSR" id="PIRSR000485-2"/>
    </source>
</evidence>
<dbReference type="NCBIfam" id="TIGR01134">
    <property type="entry name" value="purF"/>
    <property type="match status" value="1"/>
</dbReference>
<protein>
    <recommendedName>
        <fullName evidence="7">Amidophosphoribosyltransferase</fullName>
        <shortName evidence="7">ATase</shortName>
        <ecNumber evidence="7">2.4.2.14</ecNumber>
    </recommendedName>
    <alternativeName>
        <fullName evidence="7">Glutamine phosphoribosylpyrophosphate amidotransferase</fullName>
        <shortName evidence="7">GPATase</shortName>
    </alternativeName>
</protein>
<evidence type="ECO:0000256" key="5">
    <source>
        <dbReference type="ARBA" id="ARBA00022755"/>
    </source>
</evidence>
<dbReference type="Gene3D" id="3.60.20.10">
    <property type="entry name" value="Glutamine Phosphoribosylpyrophosphate, subunit 1, domain 1"/>
    <property type="match status" value="1"/>
</dbReference>
<feature type="active site" description="Nucleophile" evidence="7 9">
    <location>
        <position position="2"/>
    </location>
</feature>
<dbReference type="eggNOG" id="COG0034">
    <property type="taxonomic scope" value="Bacteria"/>
</dbReference>
<feature type="binding site" evidence="7 10">
    <location>
        <position position="286"/>
    </location>
    <ligand>
        <name>Mg(2+)</name>
        <dbReference type="ChEBI" id="CHEBI:18420"/>
    </ligand>
</feature>
<proteinExistence type="inferred from homology"/>
<evidence type="ECO:0000256" key="3">
    <source>
        <dbReference type="ARBA" id="ARBA00022676"/>
    </source>
</evidence>
<dbReference type="CDD" id="cd00715">
    <property type="entry name" value="GPATase_N"/>
    <property type="match status" value="1"/>
</dbReference>
<feature type="binding site" evidence="7 11">
    <location>
        <position position="239"/>
    </location>
    <ligand>
        <name>[4Fe-4S] cluster</name>
        <dbReference type="ChEBI" id="CHEBI:49883"/>
    </ligand>
</feature>
<evidence type="ECO:0000259" key="12">
    <source>
        <dbReference type="PROSITE" id="PS51278"/>
    </source>
</evidence>
<comment type="function">
    <text evidence="7">Catalyzes the formation of phosphoribosylamine from phosphoribosylpyrophosphate (PRPP) and glutamine.</text>
</comment>
<keyword evidence="7 10" id="KW-0479">Metal-binding</keyword>
<keyword evidence="3 7" id="KW-0328">Glycosyltransferase</keyword>
<feature type="domain" description="Glutamine amidotransferase type-2" evidence="12">
    <location>
        <begin position="2"/>
        <end position="222"/>
    </location>
</feature>
<dbReference type="CDD" id="cd06223">
    <property type="entry name" value="PRTases_typeI"/>
    <property type="match status" value="1"/>
</dbReference>
<keyword evidence="7 11" id="KW-0408">Iron</keyword>
<dbReference type="GO" id="GO:0000287">
    <property type="term" value="F:magnesium ion binding"/>
    <property type="evidence" value="ECO:0007669"/>
    <property type="project" value="UniProtKB-UniRule"/>
</dbReference>
<feature type="binding site" evidence="7 11">
    <location>
        <position position="439"/>
    </location>
    <ligand>
        <name>[4Fe-4S] cluster</name>
        <dbReference type="ChEBI" id="CHEBI:49883"/>
    </ligand>
</feature>
<dbReference type="Pfam" id="PF00156">
    <property type="entry name" value="Pribosyltran"/>
    <property type="match status" value="1"/>
</dbReference>
<dbReference type="Pfam" id="PF13537">
    <property type="entry name" value="GATase_7"/>
    <property type="match status" value="1"/>
</dbReference>
<dbReference type="InterPro" id="IPR017932">
    <property type="entry name" value="GATase_2_dom"/>
</dbReference>
<evidence type="ECO:0000313" key="14">
    <source>
        <dbReference type="Proteomes" id="UP000002030"/>
    </source>
</evidence>
<feature type="binding site" evidence="7 10">
    <location>
        <position position="349"/>
    </location>
    <ligand>
        <name>Mg(2+)</name>
        <dbReference type="ChEBI" id="CHEBI:18420"/>
    </ligand>
</feature>
<dbReference type="GO" id="GO:0004044">
    <property type="term" value="F:amidophosphoribosyltransferase activity"/>
    <property type="evidence" value="ECO:0007669"/>
    <property type="project" value="UniProtKB-UniRule"/>
</dbReference>
<dbReference type="MEROPS" id="C44.001"/>
<dbReference type="PIRSF" id="PIRSF000485">
    <property type="entry name" value="Amd_phspho_trans"/>
    <property type="match status" value="1"/>
</dbReference>
<dbReference type="InterPro" id="IPR029057">
    <property type="entry name" value="PRTase-like"/>
</dbReference>
<dbReference type="PATRIC" id="fig|525903.6.peg.761"/>
<dbReference type="InterPro" id="IPR000836">
    <property type="entry name" value="PRTase_dom"/>
</dbReference>
<dbReference type="PANTHER" id="PTHR11907">
    <property type="entry name" value="AMIDOPHOSPHORIBOSYLTRANSFERASE"/>
    <property type="match status" value="1"/>
</dbReference>
<comment type="catalytic activity">
    <reaction evidence="7 8">
        <text>5-phospho-beta-D-ribosylamine + L-glutamate + diphosphate = 5-phospho-alpha-D-ribose 1-diphosphate + L-glutamine + H2O</text>
        <dbReference type="Rhea" id="RHEA:14905"/>
        <dbReference type="ChEBI" id="CHEBI:15377"/>
        <dbReference type="ChEBI" id="CHEBI:29985"/>
        <dbReference type="ChEBI" id="CHEBI:33019"/>
        <dbReference type="ChEBI" id="CHEBI:58017"/>
        <dbReference type="ChEBI" id="CHEBI:58359"/>
        <dbReference type="ChEBI" id="CHEBI:58681"/>
        <dbReference type="EC" id="2.4.2.14"/>
    </reaction>
</comment>
<keyword evidence="7 11" id="KW-0411">Iron-sulfur</keyword>
<dbReference type="InterPro" id="IPR035584">
    <property type="entry name" value="PurF_N"/>
</dbReference>
<dbReference type="SUPFAM" id="SSF56235">
    <property type="entry name" value="N-terminal nucleophile aminohydrolases (Ntn hydrolases)"/>
    <property type="match status" value="1"/>
</dbReference>
<evidence type="ECO:0000256" key="11">
    <source>
        <dbReference type="PIRSR" id="PIRSR000485-3"/>
    </source>
</evidence>
<dbReference type="GO" id="GO:0051539">
    <property type="term" value="F:4 iron, 4 sulfur cluster binding"/>
    <property type="evidence" value="ECO:0007669"/>
    <property type="project" value="UniProtKB-KW"/>
</dbReference>
<dbReference type="Gene3D" id="3.40.50.2020">
    <property type="match status" value="1"/>
</dbReference>
<feature type="binding site" evidence="7 11">
    <location>
        <position position="436"/>
    </location>
    <ligand>
        <name>[4Fe-4S] cluster</name>
        <dbReference type="ChEBI" id="CHEBI:49883"/>
    </ligand>
</feature>
<dbReference type="HAMAP" id="MF_01931">
    <property type="entry name" value="PurF"/>
    <property type="match status" value="1"/>
</dbReference>
<dbReference type="InterPro" id="IPR005854">
    <property type="entry name" value="PurF"/>
</dbReference>
<accession>D1B9P0</accession>
<keyword evidence="6 7" id="KW-0315">Glutamine amidotransferase</keyword>
<dbReference type="GO" id="GO:0006189">
    <property type="term" value="P:'de novo' IMP biosynthetic process"/>
    <property type="evidence" value="ECO:0007669"/>
    <property type="project" value="UniProtKB-UniRule"/>
</dbReference>
<keyword evidence="4 7" id="KW-0808">Transferase</keyword>
<dbReference type="KEGG" id="tai:Taci_0760"/>
<dbReference type="UniPathway" id="UPA00074">
    <property type="reaction ID" value="UER00124"/>
</dbReference>
<dbReference type="EnsemblBacteria" id="ACZ18993">
    <property type="protein sequence ID" value="ACZ18993"/>
    <property type="gene ID" value="Taci_0760"/>
</dbReference>
<feature type="binding site" evidence="7 10">
    <location>
        <position position="348"/>
    </location>
    <ligand>
        <name>Mg(2+)</name>
        <dbReference type="ChEBI" id="CHEBI:18420"/>
    </ligand>
</feature>
<keyword evidence="14" id="KW-1185">Reference proteome</keyword>
<dbReference type="STRING" id="525903.Taci_0760"/>
<name>D1B9P0_THEAS</name>
<dbReference type="PROSITE" id="PS51278">
    <property type="entry name" value="GATASE_TYPE_2"/>
    <property type="match status" value="1"/>
</dbReference>
<comment type="cofactor">
    <cofactor evidence="7 11">
        <name>[4Fe-4S] cluster</name>
        <dbReference type="ChEBI" id="CHEBI:49883"/>
    </cofactor>
    <text evidence="7 11">Binds 1 [4Fe-4S] cluster per subunit.</text>
</comment>
<dbReference type="SUPFAM" id="SSF53271">
    <property type="entry name" value="PRTase-like"/>
    <property type="match status" value="1"/>
</dbReference>
<evidence type="ECO:0000256" key="8">
    <source>
        <dbReference type="PIRNR" id="PIRNR000485"/>
    </source>
</evidence>
<dbReference type="EMBL" id="CP001818">
    <property type="protein sequence ID" value="ACZ18993.1"/>
    <property type="molecule type" value="Genomic_DNA"/>
</dbReference>
<evidence type="ECO:0000256" key="4">
    <source>
        <dbReference type="ARBA" id="ARBA00022679"/>
    </source>
</evidence>
<evidence type="ECO:0000256" key="7">
    <source>
        <dbReference type="HAMAP-Rule" id="MF_01931"/>
    </source>
</evidence>
<keyword evidence="5 7" id="KW-0658">Purine biosynthesis</keyword>
<dbReference type="Proteomes" id="UP000002030">
    <property type="component" value="Chromosome"/>
</dbReference>
<evidence type="ECO:0000256" key="2">
    <source>
        <dbReference type="ARBA" id="ARBA00010138"/>
    </source>
</evidence>
<dbReference type="OrthoDB" id="9801213at2"/>
<evidence type="ECO:0000256" key="6">
    <source>
        <dbReference type="ARBA" id="ARBA00022962"/>
    </source>
</evidence>
<evidence type="ECO:0000256" key="1">
    <source>
        <dbReference type="ARBA" id="ARBA00005209"/>
    </source>
</evidence>
<comment type="pathway">
    <text evidence="1 7 8">Purine metabolism; IMP biosynthesis via de novo pathway; N(1)-(5-phospho-D-ribosyl)glycinamide from 5-phospho-alpha-D-ribose 1-diphosphate: step 1/2.</text>
</comment>
<dbReference type="GO" id="GO:0009113">
    <property type="term" value="P:purine nucleobase biosynthetic process"/>
    <property type="evidence" value="ECO:0007669"/>
    <property type="project" value="UniProtKB-UniRule"/>
</dbReference>
<organism evidence="13 14">
    <name type="scientific">Thermanaerovibrio acidaminovorans (strain ATCC 49978 / DSM 6589 / Su883)</name>
    <name type="common">Selenomonas acidaminovorans</name>
    <dbReference type="NCBI Taxonomy" id="525903"/>
    <lineage>
        <taxon>Bacteria</taxon>
        <taxon>Thermotogati</taxon>
        <taxon>Synergistota</taxon>
        <taxon>Synergistia</taxon>
        <taxon>Synergistales</taxon>
        <taxon>Synergistaceae</taxon>
        <taxon>Thermanaerovibrio</taxon>
    </lineage>
</organism>
<evidence type="ECO:0000256" key="9">
    <source>
        <dbReference type="PIRSR" id="PIRSR000485-1"/>
    </source>
</evidence>
<dbReference type="AlphaFoldDB" id="D1B9P0"/>
<comment type="cofactor">
    <cofactor evidence="7 10">
        <name>Mg(2+)</name>
        <dbReference type="ChEBI" id="CHEBI:18420"/>
    </cofactor>
    <text evidence="7 10">Binds 1 Mg(2+) ion per subunit.</text>
</comment>
<evidence type="ECO:0000313" key="13">
    <source>
        <dbReference type="EMBL" id="ACZ18993.1"/>
    </source>
</evidence>
<feature type="binding site" evidence="7 11">
    <location>
        <position position="385"/>
    </location>
    <ligand>
        <name>[4Fe-4S] cluster</name>
        <dbReference type="ChEBI" id="CHEBI:49883"/>
    </ligand>
</feature>
<keyword evidence="7" id="KW-0004">4Fe-4S</keyword>
<dbReference type="InterPro" id="IPR029055">
    <property type="entry name" value="Ntn_hydrolases_N"/>
</dbReference>
<keyword evidence="7 10" id="KW-0460">Magnesium</keyword>
<reference evidence="13 14" key="1">
    <citation type="journal article" date="2009" name="Stand. Genomic Sci.">
        <title>Complete genome sequence of Thermanaerovibrio acidaminovorans type strain (Su883).</title>
        <authorList>
            <person name="Chovatia M."/>
            <person name="Sikorski J."/>
            <person name="Schroder M."/>
            <person name="Lapidus A."/>
            <person name="Nolan M."/>
            <person name="Tice H."/>
            <person name="Glavina Del Rio T."/>
            <person name="Copeland A."/>
            <person name="Cheng J.F."/>
            <person name="Lucas S."/>
            <person name="Chen F."/>
            <person name="Bruce D."/>
            <person name="Goodwin L."/>
            <person name="Pitluck S."/>
            <person name="Ivanova N."/>
            <person name="Mavromatis K."/>
            <person name="Ovchinnikova G."/>
            <person name="Pati A."/>
            <person name="Chen A."/>
            <person name="Palaniappan K."/>
            <person name="Land M."/>
            <person name="Hauser L."/>
            <person name="Chang Y.J."/>
            <person name="Jeffries C.D."/>
            <person name="Chain P."/>
            <person name="Saunders E."/>
            <person name="Detter J.C."/>
            <person name="Brettin T."/>
            <person name="Rohde M."/>
            <person name="Goker M."/>
            <person name="Spring S."/>
            <person name="Bristow J."/>
            <person name="Markowitz V."/>
            <person name="Hugenholtz P."/>
            <person name="Kyrpides N.C."/>
            <person name="Klenk H.P."/>
            <person name="Eisen J.A."/>
        </authorList>
    </citation>
    <scope>NUCLEOTIDE SEQUENCE [LARGE SCALE GENOMIC DNA]</scope>
    <source>
        <strain evidence="14">ATCC 49978 / DSM 6589 / Su883</strain>
    </source>
</reference>